<name>A0A1T5FI44_9SPHI</name>
<dbReference type="STRING" id="623280.SAMN05660226_03990"/>
<sequence>MLLKKIAEYLDDKRIDFSYIKDGPRMEIWVAGKEWLPILVFKGNNDGYFISWCGIEYRIADEIKAYVYVLRIFTAINELRIQEKQTNRIS</sequence>
<proteinExistence type="predicted"/>
<keyword evidence="2" id="KW-1185">Reference proteome</keyword>
<organism evidence="1 2">
    <name type="scientific">Parapedobacter luteus</name>
    <dbReference type="NCBI Taxonomy" id="623280"/>
    <lineage>
        <taxon>Bacteria</taxon>
        <taxon>Pseudomonadati</taxon>
        <taxon>Bacteroidota</taxon>
        <taxon>Sphingobacteriia</taxon>
        <taxon>Sphingobacteriales</taxon>
        <taxon>Sphingobacteriaceae</taxon>
        <taxon>Parapedobacter</taxon>
    </lineage>
</organism>
<dbReference type="AlphaFoldDB" id="A0A1T5FI44"/>
<dbReference type="EMBL" id="FUYS01000016">
    <property type="protein sequence ID" value="SKB95748.1"/>
    <property type="molecule type" value="Genomic_DNA"/>
</dbReference>
<dbReference type="RefSeq" id="WP_079718596.1">
    <property type="nucleotide sequence ID" value="NZ_FUYS01000016.1"/>
</dbReference>
<evidence type="ECO:0000313" key="1">
    <source>
        <dbReference type="EMBL" id="SKB95748.1"/>
    </source>
</evidence>
<reference evidence="1 2" key="1">
    <citation type="submission" date="2017-02" db="EMBL/GenBank/DDBJ databases">
        <authorList>
            <person name="Peterson S.W."/>
        </authorList>
    </citation>
    <scope>NUCLEOTIDE SEQUENCE [LARGE SCALE GENOMIC DNA]</scope>
    <source>
        <strain evidence="1 2">DSM 22899</strain>
    </source>
</reference>
<evidence type="ECO:0000313" key="2">
    <source>
        <dbReference type="Proteomes" id="UP000190541"/>
    </source>
</evidence>
<gene>
    <name evidence="1" type="ORF">SAMN05660226_03990</name>
</gene>
<accession>A0A1T5FI44</accession>
<protein>
    <submittedName>
        <fullName evidence="1">Uncharacterized protein</fullName>
    </submittedName>
</protein>
<dbReference type="Proteomes" id="UP000190541">
    <property type="component" value="Unassembled WGS sequence"/>
</dbReference>